<reference evidence="2 3" key="1">
    <citation type="submission" date="2022-05" db="EMBL/GenBank/DDBJ databases">
        <authorList>
            <consortium name="Genoscope - CEA"/>
            <person name="William W."/>
        </authorList>
    </citation>
    <scope>NUCLEOTIDE SEQUENCE [LARGE SCALE GENOMIC DNA]</scope>
</reference>
<gene>
    <name evidence="2" type="ORF">PEVE_00044263</name>
</gene>
<dbReference type="PANTHER" id="PTHR21228:SF40">
    <property type="entry name" value="LD45607P"/>
    <property type="match status" value="1"/>
</dbReference>
<feature type="domain" description="RNA-editing substrate-binding complex 6 protein" evidence="1">
    <location>
        <begin position="200"/>
        <end position="455"/>
    </location>
</feature>
<evidence type="ECO:0000259" key="1">
    <source>
        <dbReference type="Pfam" id="PF26188"/>
    </source>
</evidence>
<keyword evidence="3" id="KW-1185">Reference proteome</keyword>
<dbReference type="InterPro" id="IPR050870">
    <property type="entry name" value="FAST_kinase"/>
</dbReference>
<dbReference type="Pfam" id="PF26188">
    <property type="entry name" value="RESC6"/>
    <property type="match status" value="1"/>
</dbReference>
<dbReference type="InterPro" id="IPR058917">
    <property type="entry name" value="RESC6_dom"/>
</dbReference>
<protein>
    <recommendedName>
        <fullName evidence="1">RNA-editing substrate-binding complex 6 protein domain-containing protein</fullName>
    </recommendedName>
</protein>
<sequence length="573" mass="65182">MYRGSLARLVRSVSPSVIRRQHLIPYCLGKAYVFQPIPSLRVPRHFSYDTSSQDGIVSAQAAEANATGNRQETILSEILSMEKALELLQAYNTYKDAGDIKTQASRIAVLRCIAYIVQRDGAQRFALKAEIDKESQGNESMFLDLLDNISEHISESSNSDLASVIWSLGKIGPVAVGFENHSLAQICDQEILFRDITLFSTKDINKILSGLASLVMRKSKVFAELERAIVSNKIKISSFENQGLVGSLRSFSQTGNGSLNLFELYCKDVYFRGMETFKPFELFQLVSLFAKKGVKDDELFSHTEQKAIKMGIESLSNTDIFLILWTFAHKKSDRLHDQVFSHMDQEFVNHGMSRFLPFLLSNILWCFAKSGKHNANVFDLIKKELMLRDLSAFRKYLPQILWSFAVAEKDYAELYDKIVEEFSSVDLESVSKKDLCTCAWSFGKLGITNENIYRKIEKEVLSRDPSALKYLDIQRLLTGFAHAKEGSRELFEYLEDAILTLNVSSLKAAEMCNVLWPFAEMGYKTRHLFDAVEQEILRRGKLHFKEGQLARLKTSFEAFGQGSQELVHVFNRR</sequence>
<accession>A0ABN8LU55</accession>
<comment type="caution">
    <text evidence="2">The sequence shown here is derived from an EMBL/GenBank/DDBJ whole genome shotgun (WGS) entry which is preliminary data.</text>
</comment>
<proteinExistence type="predicted"/>
<name>A0ABN8LU55_9CNID</name>
<dbReference type="EMBL" id="CALNXI010000093">
    <property type="protein sequence ID" value="CAH3018656.1"/>
    <property type="molecule type" value="Genomic_DNA"/>
</dbReference>
<evidence type="ECO:0000313" key="2">
    <source>
        <dbReference type="EMBL" id="CAH3018656.1"/>
    </source>
</evidence>
<dbReference type="Proteomes" id="UP001159427">
    <property type="component" value="Unassembled WGS sequence"/>
</dbReference>
<evidence type="ECO:0000313" key="3">
    <source>
        <dbReference type="Proteomes" id="UP001159427"/>
    </source>
</evidence>
<dbReference type="PANTHER" id="PTHR21228">
    <property type="entry name" value="FAST LEU-RICH DOMAIN-CONTAINING"/>
    <property type="match status" value="1"/>
</dbReference>
<organism evidence="2 3">
    <name type="scientific">Porites evermanni</name>
    <dbReference type="NCBI Taxonomy" id="104178"/>
    <lineage>
        <taxon>Eukaryota</taxon>
        <taxon>Metazoa</taxon>
        <taxon>Cnidaria</taxon>
        <taxon>Anthozoa</taxon>
        <taxon>Hexacorallia</taxon>
        <taxon>Scleractinia</taxon>
        <taxon>Fungiina</taxon>
        <taxon>Poritidae</taxon>
        <taxon>Porites</taxon>
    </lineage>
</organism>